<sequence length="40" mass="4684">MGPKHWTNGRYEYVMKLKQAALNFAKKRWADYILVGTPSL</sequence>
<dbReference type="EMBL" id="GBXM01030140">
    <property type="protein sequence ID" value="JAH78437.1"/>
    <property type="molecule type" value="Transcribed_RNA"/>
</dbReference>
<dbReference type="AlphaFoldDB" id="A0A0E9VK49"/>
<proteinExistence type="predicted"/>
<protein>
    <submittedName>
        <fullName evidence="1">Uncharacterized protein</fullName>
    </submittedName>
</protein>
<organism evidence="1">
    <name type="scientific">Anguilla anguilla</name>
    <name type="common">European freshwater eel</name>
    <name type="synonym">Muraena anguilla</name>
    <dbReference type="NCBI Taxonomy" id="7936"/>
    <lineage>
        <taxon>Eukaryota</taxon>
        <taxon>Metazoa</taxon>
        <taxon>Chordata</taxon>
        <taxon>Craniata</taxon>
        <taxon>Vertebrata</taxon>
        <taxon>Euteleostomi</taxon>
        <taxon>Actinopterygii</taxon>
        <taxon>Neopterygii</taxon>
        <taxon>Teleostei</taxon>
        <taxon>Anguilliformes</taxon>
        <taxon>Anguillidae</taxon>
        <taxon>Anguilla</taxon>
    </lineage>
</organism>
<reference evidence="1" key="2">
    <citation type="journal article" date="2015" name="Fish Shellfish Immunol.">
        <title>Early steps in the European eel (Anguilla anguilla)-Vibrio vulnificus interaction in the gills: Role of the RtxA13 toxin.</title>
        <authorList>
            <person name="Callol A."/>
            <person name="Pajuelo D."/>
            <person name="Ebbesson L."/>
            <person name="Teles M."/>
            <person name="MacKenzie S."/>
            <person name="Amaro C."/>
        </authorList>
    </citation>
    <scope>NUCLEOTIDE SEQUENCE</scope>
</reference>
<accession>A0A0E9VK49</accession>
<evidence type="ECO:0000313" key="1">
    <source>
        <dbReference type="EMBL" id="JAH78437.1"/>
    </source>
</evidence>
<name>A0A0E9VK49_ANGAN</name>
<reference evidence="1" key="1">
    <citation type="submission" date="2014-11" db="EMBL/GenBank/DDBJ databases">
        <authorList>
            <person name="Amaro Gonzalez C."/>
        </authorList>
    </citation>
    <scope>NUCLEOTIDE SEQUENCE</scope>
</reference>